<sequence length="154" mass="17682">MEAWDNIEVGSEGETGSEFEAEAESKIEAEAESEIEAEIEVEDLISEISSNYKKEVILDKAAILEEILPQSDSESSSDESVIEIEKISHSVTLEQYRLLMQYVEQQDSIKFVEGQDLPLLRSLLKRIRLNISQIKTQKKVTDFFLKWFNYNCLV</sequence>
<keyword evidence="3" id="KW-1185">Reference proteome</keyword>
<protein>
    <submittedName>
        <fullName evidence="2">Uncharacterized protein</fullName>
    </submittedName>
</protein>
<dbReference type="EMBL" id="QKWP01000795">
    <property type="protein sequence ID" value="RIB14798.1"/>
    <property type="molecule type" value="Genomic_DNA"/>
</dbReference>
<evidence type="ECO:0000313" key="3">
    <source>
        <dbReference type="Proteomes" id="UP000266673"/>
    </source>
</evidence>
<comment type="caution">
    <text evidence="2">The sequence shown here is derived from an EMBL/GenBank/DDBJ whole genome shotgun (WGS) entry which is preliminary data.</text>
</comment>
<accession>A0A397UZJ4</accession>
<dbReference type="AlphaFoldDB" id="A0A397UZJ4"/>
<dbReference type="OrthoDB" id="2431285at2759"/>
<gene>
    <name evidence="2" type="ORF">C2G38_2194053</name>
</gene>
<reference evidence="2 3" key="1">
    <citation type="submission" date="2018-06" db="EMBL/GenBank/DDBJ databases">
        <title>Comparative genomics reveals the genomic features of Rhizophagus irregularis, R. cerebriforme, R. diaphanum and Gigaspora rosea, and their symbiotic lifestyle signature.</title>
        <authorList>
            <person name="Morin E."/>
            <person name="San Clemente H."/>
            <person name="Chen E.C.H."/>
            <person name="De La Providencia I."/>
            <person name="Hainaut M."/>
            <person name="Kuo A."/>
            <person name="Kohler A."/>
            <person name="Murat C."/>
            <person name="Tang N."/>
            <person name="Roy S."/>
            <person name="Loubradou J."/>
            <person name="Henrissat B."/>
            <person name="Grigoriev I.V."/>
            <person name="Corradi N."/>
            <person name="Roux C."/>
            <person name="Martin F.M."/>
        </authorList>
    </citation>
    <scope>NUCLEOTIDE SEQUENCE [LARGE SCALE GENOMIC DNA]</scope>
    <source>
        <strain evidence="2 3">DAOM 194757</strain>
    </source>
</reference>
<organism evidence="2 3">
    <name type="scientific">Gigaspora rosea</name>
    <dbReference type="NCBI Taxonomy" id="44941"/>
    <lineage>
        <taxon>Eukaryota</taxon>
        <taxon>Fungi</taxon>
        <taxon>Fungi incertae sedis</taxon>
        <taxon>Mucoromycota</taxon>
        <taxon>Glomeromycotina</taxon>
        <taxon>Glomeromycetes</taxon>
        <taxon>Diversisporales</taxon>
        <taxon>Gigasporaceae</taxon>
        <taxon>Gigaspora</taxon>
    </lineage>
</organism>
<feature type="region of interest" description="Disordered" evidence="1">
    <location>
        <begin position="1"/>
        <end position="24"/>
    </location>
</feature>
<evidence type="ECO:0000256" key="1">
    <source>
        <dbReference type="SAM" id="MobiDB-lite"/>
    </source>
</evidence>
<name>A0A397UZJ4_9GLOM</name>
<evidence type="ECO:0000313" key="2">
    <source>
        <dbReference type="EMBL" id="RIB14798.1"/>
    </source>
</evidence>
<dbReference type="Proteomes" id="UP000266673">
    <property type="component" value="Unassembled WGS sequence"/>
</dbReference>
<proteinExistence type="predicted"/>